<organism evidence="1">
    <name type="scientific">Siphoviridae sp. ctquf9</name>
    <dbReference type="NCBI Taxonomy" id="2826470"/>
    <lineage>
        <taxon>Viruses</taxon>
        <taxon>Duplodnaviria</taxon>
        <taxon>Heunggongvirae</taxon>
        <taxon>Uroviricota</taxon>
        <taxon>Caudoviricetes</taxon>
    </lineage>
</organism>
<protein>
    <submittedName>
        <fullName evidence="1">Minor structural protein</fullName>
    </submittedName>
</protein>
<dbReference type="EMBL" id="BK014815">
    <property type="protein sequence ID" value="DAD76999.1"/>
    <property type="molecule type" value="Genomic_DNA"/>
</dbReference>
<name>A0A8S5M4H7_9CAUD</name>
<evidence type="ECO:0000313" key="1">
    <source>
        <dbReference type="EMBL" id="DAD76999.1"/>
    </source>
</evidence>
<reference evidence="1" key="1">
    <citation type="journal article" date="2021" name="Proc. Natl. Acad. Sci. U.S.A.">
        <title>A Catalog of Tens of Thousands of Viruses from Human Metagenomes Reveals Hidden Associations with Chronic Diseases.</title>
        <authorList>
            <person name="Tisza M.J."/>
            <person name="Buck C.B."/>
        </authorList>
    </citation>
    <scope>NUCLEOTIDE SEQUENCE</scope>
    <source>
        <strain evidence="1">Ctquf9</strain>
    </source>
</reference>
<accession>A0A8S5M4H7</accession>
<sequence>MDNFLFIEGILKGGGSLYPVSEAFLTAIQSNSRRCRWSGRITTAIEIIDFEEKDIIKGSGYISSQCCGSTEIELGSVYSTEMGITLFLDVDRYTLEGASIELHYHLLLPNGDYESVPMGIFEVSEANRTIKCLEIKAYDYMIHFEKSFNGTSTTGTAYELIDLCCRACGVEMAQTQEDFEAMSNGMEILANYSENDIETYRDVLYYTGQVLGGFFVINRLGKLELRKFGNDPVMEITWNQRFQSSFSDFITKYTAISSTNMRTQTAEYYALEQDDGLTLNLGVNPMLQFGLEETRKRMCENILEDISVISYVPFDSDTIGNPALDLGDVLRFSGGHADDTQITCITVSQCRIGGKHTLKCVGKNPRLAQAKSKNDKNITGLLNQIEEGKVGFFSFVNAKPYELAKTELQVISIDFAAGEVLQAEFIGLVIMDVNADCVKRESFATGTISIPMPAPPAENLSSEEETTDVSVEVNLPVTWEEDGKVVVQARYVLNGTDIELFLPTQTYGSGKHTFPLYYPVNNVLPNLLNNFSVYFSVTGGTVRIAEGACIATVTGQGLAAEETADWDGILEIEEMIQKYQVLNWFKQGTLVDNVSVKTEKPQLVNFLQTMAKTAMTGLPMIFEDGSDQQ</sequence>
<proteinExistence type="predicted"/>